<dbReference type="Gene3D" id="1.20.120.530">
    <property type="entry name" value="GntR ligand-binding domain-like"/>
    <property type="match status" value="1"/>
</dbReference>
<dbReference type="STRING" id="1572751.PK98_02165"/>
<evidence type="ECO:0000256" key="3">
    <source>
        <dbReference type="ARBA" id="ARBA00023163"/>
    </source>
</evidence>
<dbReference type="PANTHER" id="PTHR43537:SF44">
    <property type="entry name" value="GNTR FAMILY REGULATORY PROTEIN"/>
    <property type="match status" value="1"/>
</dbReference>
<gene>
    <name evidence="5" type="ORF">PK98_02165</name>
</gene>
<dbReference type="InterPro" id="IPR008920">
    <property type="entry name" value="TF_FadR/GntR_C"/>
</dbReference>
<dbReference type="PROSITE" id="PS50949">
    <property type="entry name" value="HTH_GNTR"/>
    <property type="match status" value="1"/>
</dbReference>
<dbReference type="PRINTS" id="PR00035">
    <property type="entry name" value="HTHGNTR"/>
</dbReference>
<dbReference type="CDD" id="cd07377">
    <property type="entry name" value="WHTH_GntR"/>
    <property type="match status" value="1"/>
</dbReference>
<dbReference type="AlphaFoldDB" id="A0A0B2BVN4"/>
<dbReference type="SMART" id="SM00895">
    <property type="entry name" value="FCD"/>
    <property type="match status" value="1"/>
</dbReference>
<dbReference type="Pfam" id="PF07729">
    <property type="entry name" value="FCD"/>
    <property type="match status" value="1"/>
</dbReference>
<evidence type="ECO:0000256" key="1">
    <source>
        <dbReference type="ARBA" id="ARBA00023015"/>
    </source>
</evidence>
<dbReference type="SUPFAM" id="SSF46785">
    <property type="entry name" value="Winged helix' DNA-binding domain"/>
    <property type="match status" value="1"/>
</dbReference>
<dbReference type="OrthoDB" id="9028214at2"/>
<dbReference type="InterPro" id="IPR000524">
    <property type="entry name" value="Tscrpt_reg_HTH_GntR"/>
</dbReference>
<dbReference type="GO" id="GO:0003700">
    <property type="term" value="F:DNA-binding transcription factor activity"/>
    <property type="evidence" value="ECO:0007669"/>
    <property type="project" value="InterPro"/>
</dbReference>
<evidence type="ECO:0000256" key="2">
    <source>
        <dbReference type="ARBA" id="ARBA00023125"/>
    </source>
</evidence>
<keyword evidence="1" id="KW-0805">Transcription regulation</keyword>
<dbReference type="Gene3D" id="1.10.10.10">
    <property type="entry name" value="Winged helix-like DNA-binding domain superfamily/Winged helix DNA-binding domain"/>
    <property type="match status" value="1"/>
</dbReference>
<dbReference type="InterPro" id="IPR036388">
    <property type="entry name" value="WH-like_DNA-bd_sf"/>
</dbReference>
<name>A0A0B2BVN4_9SPHN</name>
<keyword evidence="6" id="KW-1185">Reference proteome</keyword>
<dbReference type="InterPro" id="IPR036390">
    <property type="entry name" value="WH_DNA-bd_sf"/>
</dbReference>
<protein>
    <submittedName>
        <fullName evidence="5">GntR family transcriptional regulator</fullName>
    </submittedName>
</protein>
<evidence type="ECO:0000259" key="4">
    <source>
        <dbReference type="PROSITE" id="PS50949"/>
    </source>
</evidence>
<sequence length="246" mass="27399">MYEKPAADSLRIRRRPRLAEAVVEDVVKAIVTETYPAGTALPPEGMLGDMYGVSRTVVREATMALTEKGLVVSQQGRGTIVRESSGWDMLDPLILGALFQREDGLRYLDNLSEIRSLLEGQMTYKAAESHTPEQLAELSQQMAKLESLIPHPAAYVHEDVAFHDIIMRISGDKLSKAVIDGLQSEALRNHGYSGRLNEEHIRATHTAHEMIFDAIRKGNGPAARKAMRDHIESSWARRRAARTSED</sequence>
<dbReference type="Proteomes" id="UP000030988">
    <property type="component" value="Unassembled WGS sequence"/>
</dbReference>
<dbReference type="EMBL" id="JTDN01000001">
    <property type="protein sequence ID" value="KHL25514.1"/>
    <property type="molecule type" value="Genomic_DNA"/>
</dbReference>
<evidence type="ECO:0000313" key="5">
    <source>
        <dbReference type="EMBL" id="KHL25514.1"/>
    </source>
</evidence>
<keyword evidence="3" id="KW-0804">Transcription</keyword>
<dbReference type="RefSeq" id="WP_039093944.1">
    <property type="nucleotide sequence ID" value="NZ_JTDN01000001.1"/>
</dbReference>
<reference evidence="5 6" key="1">
    <citation type="submission" date="2014-11" db="EMBL/GenBank/DDBJ databases">
        <title>Draft genome sequence of Kirrobacter mercurialis.</title>
        <authorList>
            <person name="Coil D.A."/>
            <person name="Eisen J.A."/>
        </authorList>
    </citation>
    <scope>NUCLEOTIDE SEQUENCE [LARGE SCALE GENOMIC DNA]</scope>
    <source>
        <strain evidence="5 6">Coronado</strain>
    </source>
</reference>
<dbReference type="GO" id="GO:0003677">
    <property type="term" value="F:DNA binding"/>
    <property type="evidence" value="ECO:0007669"/>
    <property type="project" value="UniProtKB-KW"/>
</dbReference>
<evidence type="ECO:0000313" key="6">
    <source>
        <dbReference type="Proteomes" id="UP000030988"/>
    </source>
</evidence>
<comment type="caution">
    <text evidence="5">The sequence shown here is derived from an EMBL/GenBank/DDBJ whole genome shotgun (WGS) entry which is preliminary data.</text>
</comment>
<organism evidence="5 6">
    <name type="scientific">Croceibacterium mercuriale</name>
    <dbReference type="NCBI Taxonomy" id="1572751"/>
    <lineage>
        <taxon>Bacteria</taxon>
        <taxon>Pseudomonadati</taxon>
        <taxon>Pseudomonadota</taxon>
        <taxon>Alphaproteobacteria</taxon>
        <taxon>Sphingomonadales</taxon>
        <taxon>Erythrobacteraceae</taxon>
        <taxon>Croceibacterium</taxon>
    </lineage>
</organism>
<accession>A0A0B2BVN4</accession>
<keyword evidence="2" id="KW-0238">DNA-binding</keyword>
<dbReference type="SMART" id="SM00345">
    <property type="entry name" value="HTH_GNTR"/>
    <property type="match status" value="1"/>
</dbReference>
<dbReference type="PANTHER" id="PTHR43537">
    <property type="entry name" value="TRANSCRIPTIONAL REGULATOR, GNTR FAMILY"/>
    <property type="match status" value="1"/>
</dbReference>
<feature type="domain" description="HTH gntR-type" evidence="4">
    <location>
        <begin position="16"/>
        <end position="84"/>
    </location>
</feature>
<dbReference type="Pfam" id="PF00392">
    <property type="entry name" value="GntR"/>
    <property type="match status" value="1"/>
</dbReference>
<dbReference type="InterPro" id="IPR011711">
    <property type="entry name" value="GntR_C"/>
</dbReference>
<dbReference type="SUPFAM" id="SSF48008">
    <property type="entry name" value="GntR ligand-binding domain-like"/>
    <property type="match status" value="1"/>
</dbReference>
<proteinExistence type="predicted"/>